<dbReference type="PATRIC" id="fig|1619125.3.peg.332"/>
<evidence type="ECO:0000256" key="12">
    <source>
        <dbReference type="ARBA" id="ARBA00023002"/>
    </source>
</evidence>
<dbReference type="GO" id="GO:0008762">
    <property type="term" value="F:UDP-N-acetylmuramate dehydrogenase activity"/>
    <property type="evidence" value="ECO:0007669"/>
    <property type="project" value="UniProtKB-UniRule"/>
</dbReference>
<dbReference type="InterPro" id="IPR016166">
    <property type="entry name" value="FAD-bd_PCMH"/>
</dbReference>
<dbReference type="PANTHER" id="PTHR21071">
    <property type="entry name" value="UDP-N-ACETYLENOLPYRUVOYLGLUCOSAMINE REDUCTASE"/>
    <property type="match status" value="1"/>
</dbReference>
<dbReference type="InterPro" id="IPR011601">
    <property type="entry name" value="MurB_C"/>
</dbReference>
<name>A0A0G1KMH1_UNCKA</name>
<dbReference type="GO" id="GO:0071555">
    <property type="term" value="P:cell wall organization"/>
    <property type="evidence" value="ECO:0007669"/>
    <property type="project" value="UniProtKB-KW"/>
</dbReference>
<comment type="cofactor">
    <cofactor evidence="1 16">
        <name>FAD</name>
        <dbReference type="ChEBI" id="CHEBI:57692"/>
    </cofactor>
</comment>
<dbReference type="InterPro" id="IPR016167">
    <property type="entry name" value="FAD-bd_PCMH_sub1"/>
</dbReference>
<evidence type="ECO:0000256" key="16">
    <source>
        <dbReference type="HAMAP-Rule" id="MF_00037"/>
    </source>
</evidence>
<dbReference type="SUPFAM" id="SSF56194">
    <property type="entry name" value="Uridine diphospho-N-Acetylenolpyruvylglucosamine reductase, MurB, C-terminal domain"/>
    <property type="match status" value="1"/>
</dbReference>
<evidence type="ECO:0000256" key="7">
    <source>
        <dbReference type="ARBA" id="ARBA00022630"/>
    </source>
</evidence>
<dbReference type="Gene3D" id="3.30.43.10">
    <property type="entry name" value="Uridine Diphospho-n-acetylenolpyruvylglucosamine Reductase, domain 2"/>
    <property type="match status" value="1"/>
</dbReference>
<reference evidence="18 19" key="1">
    <citation type="journal article" date="2015" name="Nature">
        <title>rRNA introns, odd ribosomes, and small enigmatic genomes across a large radiation of phyla.</title>
        <authorList>
            <person name="Brown C.T."/>
            <person name="Hug L.A."/>
            <person name="Thomas B.C."/>
            <person name="Sharon I."/>
            <person name="Castelle C.J."/>
            <person name="Singh A."/>
            <person name="Wilkins M.J."/>
            <person name="Williams K.H."/>
            <person name="Banfield J.F."/>
        </authorList>
    </citation>
    <scope>NUCLEOTIDE SEQUENCE [LARGE SCALE GENOMIC DNA]</scope>
</reference>
<evidence type="ECO:0000313" key="18">
    <source>
        <dbReference type="EMBL" id="KKT84728.1"/>
    </source>
</evidence>
<keyword evidence="8 16" id="KW-0274">FAD</keyword>
<evidence type="ECO:0000256" key="5">
    <source>
        <dbReference type="ARBA" id="ARBA00022490"/>
    </source>
</evidence>
<sequence>MLGSGSNVLISDAGFPGLVIQVNIKGIKYLASNTAVVGSGESWDEFVLESINHKLSGIECLSGIPGRVGAAVVQNIGAYGQEICTTARKVRYFDLTQSQFLELSGDACLFDYRASIFKRDTSRIVASITFKLASNNASCLAYKELSSLFTGKSPSLAQVRGAVLELRKAKSMLLDPADINSRSAGCFFTNPIVDVTVFNNINSDHQEVPSWFQPDGRVKLSAGWLIEHSGFPKGHVAANRRVGLSQKHALALINLGGASAKDIYDYQKVISEAVYEHFSIQLIPEVVFVGCV</sequence>
<evidence type="ECO:0000256" key="11">
    <source>
        <dbReference type="ARBA" id="ARBA00022984"/>
    </source>
</evidence>
<dbReference type="GO" id="GO:0071949">
    <property type="term" value="F:FAD binding"/>
    <property type="evidence" value="ECO:0007669"/>
    <property type="project" value="InterPro"/>
</dbReference>
<comment type="function">
    <text evidence="2 16">Cell wall formation.</text>
</comment>
<dbReference type="NCBIfam" id="NF010478">
    <property type="entry name" value="PRK13903.1"/>
    <property type="match status" value="1"/>
</dbReference>
<dbReference type="Pfam" id="PF01565">
    <property type="entry name" value="FAD_binding_4"/>
    <property type="match status" value="1"/>
</dbReference>
<keyword evidence="13 16" id="KW-0131">Cell cycle</keyword>
<keyword evidence="11 16" id="KW-0573">Peptidoglycan synthesis</keyword>
<proteinExistence type="inferred from homology"/>
<dbReference type="InterPro" id="IPR036635">
    <property type="entry name" value="MurB_C_sf"/>
</dbReference>
<dbReference type="GO" id="GO:0005829">
    <property type="term" value="C:cytosol"/>
    <property type="evidence" value="ECO:0007669"/>
    <property type="project" value="TreeGrafter"/>
</dbReference>
<evidence type="ECO:0000259" key="17">
    <source>
        <dbReference type="PROSITE" id="PS51387"/>
    </source>
</evidence>
<evidence type="ECO:0000256" key="3">
    <source>
        <dbReference type="ARBA" id="ARBA00004496"/>
    </source>
</evidence>
<dbReference type="InterPro" id="IPR003170">
    <property type="entry name" value="MurB"/>
</dbReference>
<dbReference type="InterPro" id="IPR036318">
    <property type="entry name" value="FAD-bd_PCMH-like_sf"/>
</dbReference>
<evidence type="ECO:0000256" key="15">
    <source>
        <dbReference type="ARBA" id="ARBA00048914"/>
    </source>
</evidence>
<evidence type="ECO:0000256" key="8">
    <source>
        <dbReference type="ARBA" id="ARBA00022827"/>
    </source>
</evidence>
<dbReference type="InterPro" id="IPR006094">
    <property type="entry name" value="Oxid_FAD_bind_N"/>
</dbReference>
<dbReference type="HAMAP" id="MF_00037">
    <property type="entry name" value="MurB"/>
    <property type="match status" value="1"/>
</dbReference>
<keyword evidence="5 16" id="KW-0963">Cytoplasm</keyword>
<keyword evidence="12 16" id="KW-0560">Oxidoreductase</keyword>
<dbReference type="EMBL" id="LCJU01000012">
    <property type="protein sequence ID" value="KKT84728.1"/>
    <property type="molecule type" value="Genomic_DNA"/>
</dbReference>
<dbReference type="PANTHER" id="PTHR21071:SF4">
    <property type="entry name" value="UDP-N-ACETYLENOLPYRUVOYLGLUCOSAMINE REDUCTASE"/>
    <property type="match status" value="1"/>
</dbReference>
<accession>A0A0G1KMH1</accession>
<feature type="active site" evidence="16">
    <location>
        <position position="113"/>
    </location>
</feature>
<keyword evidence="6 16" id="KW-0132">Cell division</keyword>
<dbReference type="Gene3D" id="3.30.465.10">
    <property type="match status" value="1"/>
</dbReference>
<feature type="active site" evidence="16">
    <location>
        <position position="285"/>
    </location>
</feature>
<dbReference type="Pfam" id="PF02873">
    <property type="entry name" value="MurB_C"/>
    <property type="match status" value="1"/>
</dbReference>
<keyword evidence="7 16" id="KW-0285">Flavoprotein</keyword>
<evidence type="ECO:0000256" key="14">
    <source>
        <dbReference type="ARBA" id="ARBA00023316"/>
    </source>
</evidence>
<comment type="catalytic activity">
    <reaction evidence="15 16">
        <text>UDP-N-acetyl-alpha-D-muramate + NADP(+) = UDP-N-acetyl-3-O-(1-carboxyvinyl)-alpha-D-glucosamine + NADPH + H(+)</text>
        <dbReference type="Rhea" id="RHEA:12248"/>
        <dbReference type="ChEBI" id="CHEBI:15378"/>
        <dbReference type="ChEBI" id="CHEBI:57783"/>
        <dbReference type="ChEBI" id="CHEBI:58349"/>
        <dbReference type="ChEBI" id="CHEBI:68483"/>
        <dbReference type="ChEBI" id="CHEBI:70757"/>
        <dbReference type="EC" id="1.3.1.98"/>
    </reaction>
</comment>
<feature type="active site" description="Proton donor" evidence="16">
    <location>
        <position position="186"/>
    </location>
</feature>
<evidence type="ECO:0000313" key="19">
    <source>
        <dbReference type="Proteomes" id="UP000034504"/>
    </source>
</evidence>
<protein>
    <recommendedName>
        <fullName evidence="16">UDP-N-acetylenolpyruvoylglucosamine reductase</fullName>
        <ecNumber evidence="16">1.3.1.98</ecNumber>
    </recommendedName>
    <alternativeName>
        <fullName evidence="16">UDP-N-acetylmuramate dehydrogenase</fullName>
    </alternativeName>
</protein>
<evidence type="ECO:0000256" key="1">
    <source>
        <dbReference type="ARBA" id="ARBA00001974"/>
    </source>
</evidence>
<dbReference type="InterPro" id="IPR016169">
    <property type="entry name" value="FAD-bd_PCMH_sub2"/>
</dbReference>
<comment type="pathway">
    <text evidence="4 16">Cell wall biogenesis; peptidoglycan biosynthesis.</text>
</comment>
<dbReference type="AlphaFoldDB" id="A0A0G1KMH1"/>
<evidence type="ECO:0000256" key="10">
    <source>
        <dbReference type="ARBA" id="ARBA00022960"/>
    </source>
</evidence>
<dbReference type="Gene3D" id="3.90.78.10">
    <property type="entry name" value="UDP-N-acetylenolpyruvoylglucosamine reductase, C-terminal domain"/>
    <property type="match status" value="1"/>
</dbReference>
<dbReference type="UniPathway" id="UPA00219"/>
<dbReference type="SUPFAM" id="SSF56176">
    <property type="entry name" value="FAD-binding/transporter-associated domain-like"/>
    <property type="match status" value="1"/>
</dbReference>
<dbReference type="PROSITE" id="PS51387">
    <property type="entry name" value="FAD_PCMH"/>
    <property type="match status" value="1"/>
</dbReference>
<evidence type="ECO:0000256" key="4">
    <source>
        <dbReference type="ARBA" id="ARBA00004752"/>
    </source>
</evidence>
<keyword evidence="14 16" id="KW-0961">Cell wall biogenesis/degradation</keyword>
<dbReference type="GO" id="GO:0051301">
    <property type="term" value="P:cell division"/>
    <property type="evidence" value="ECO:0007669"/>
    <property type="project" value="UniProtKB-KW"/>
</dbReference>
<evidence type="ECO:0000256" key="9">
    <source>
        <dbReference type="ARBA" id="ARBA00022857"/>
    </source>
</evidence>
<feature type="domain" description="FAD-binding PCMH-type" evidence="17">
    <location>
        <begin position="1"/>
        <end position="169"/>
    </location>
</feature>
<dbReference type="Proteomes" id="UP000034504">
    <property type="component" value="Unassembled WGS sequence"/>
</dbReference>
<dbReference type="GO" id="GO:0008360">
    <property type="term" value="P:regulation of cell shape"/>
    <property type="evidence" value="ECO:0007669"/>
    <property type="project" value="UniProtKB-KW"/>
</dbReference>
<evidence type="ECO:0000256" key="13">
    <source>
        <dbReference type="ARBA" id="ARBA00023306"/>
    </source>
</evidence>
<dbReference type="EC" id="1.3.1.98" evidence="16"/>
<evidence type="ECO:0000256" key="2">
    <source>
        <dbReference type="ARBA" id="ARBA00003921"/>
    </source>
</evidence>
<comment type="subcellular location">
    <subcellularLocation>
        <location evidence="3 16">Cytoplasm</location>
    </subcellularLocation>
</comment>
<dbReference type="GO" id="GO:0009252">
    <property type="term" value="P:peptidoglycan biosynthetic process"/>
    <property type="evidence" value="ECO:0007669"/>
    <property type="project" value="UniProtKB-UniRule"/>
</dbReference>
<comment type="caution">
    <text evidence="18">The sequence shown here is derived from an EMBL/GenBank/DDBJ whole genome shotgun (WGS) entry which is preliminary data.</text>
</comment>
<gene>
    <name evidence="16" type="primary">murB</name>
    <name evidence="18" type="ORF">UW82_C0012G0015</name>
</gene>
<evidence type="ECO:0000256" key="6">
    <source>
        <dbReference type="ARBA" id="ARBA00022618"/>
    </source>
</evidence>
<organism evidence="18 19">
    <name type="scientific">candidate division WWE3 bacterium GW2011_GWC2_44_9</name>
    <dbReference type="NCBI Taxonomy" id="1619125"/>
    <lineage>
        <taxon>Bacteria</taxon>
        <taxon>Katanobacteria</taxon>
    </lineage>
</organism>
<keyword evidence="10 16" id="KW-0133">Cell shape</keyword>
<keyword evidence="9 16" id="KW-0521">NADP</keyword>
<comment type="similarity">
    <text evidence="16">Belongs to the MurB family.</text>
</comment>